<reference evidence="2 3" key="1">
    <citation type="journal article" date="2016" name="Nat. Commun.">
        <title>Extremotolerant tardigrade genome and improved radiotolerance of human cultured cells by tardigrade-unique protein.</title>
        <authorList>
            <person name="Hashimoto T."/>
            <person name="Horikawa D.D."/>
            <person name="Saito Y."/>
            <person name="Kuwahara H."/>
            <person name="Kozuka-Hata H."/>
            <person name="Shin-I T."/>
            <person name="Minakuchi Y."/>
            <person name="Ohishi K."/>
            <person name="Motoyama A."/>
            <person name="Aizu T."/>
            <person name="Enomoto A."/>
            <person name="Kondo K."/>
            <person name="Tanaka S."/>
            <person name="Hara Y."/>
            <person name="Koshikawa S."/>
            <person name="Sagara H."/>
            <person name="Miura T."/>
            <person name="Yokobori S."/>
            <person name="Miyagawa K."/>
            <person name="Suzuki Y."/>
            <person name="Kubo T."/>
            <person name="Oyama M."/>
            <person name="Kohara Y."/>
            <person name="Fujiyama A."/>
            <person name="Arakawa K."/>
            <person name="Katayama T."/>
            <person name="Toyoda A."/>
            <person name="Kunieda T."/>
        </authorList>
    </citation>
    <scope>NUCLEOTIDE SEQUENCE [LARGE SCALE GENOMIC DNA]</scope>
    <source>
        <strain evidence="2 3">YOKOZUNA-1</strain>
    </source>
</reference>
<dbReference type="AlphaFoldDB" id="A0A1D1VEF3"/>
<dbReference type="OrthoDB" id="10071694at2759"/>
<proteinExistence type="predicted"/>
<feature type="compositionally biased region" description="Low complexity" evidence="1">
    <location>
        <begin position="574"/>
        <end position="586"/>
    </location>
</feature>
<feature type="compositionally biased region" description="Low complexity" evidence="1">
    <location>
        <begin position="40"/>
        <end position="64"/>
    </location>
</feature>
<comment type="caution">
    <text evidence="2">The sequence shown here is derived from an EMBL/GenBank/DDBJ whole genome shotgun (WGS) entry which is preliminary data.</text>
</comment>
<dbReference type="STRING" id="947166.A0A1D1VEF3"/>
<feature type="region of interest" description="Disordered" evidence="1">
    <location>
        <begin position="497"/>
        <end position="711"/>
    </location>
</feature>
<protein>
    <submittedName>
        <fullName evidence="2">Uncharacterized protein</fullName>
    </submittedName>
</protein>
<dbReference type="Proteomes" id="UP000186922">
    <property type="component" value="Unassembled WGS sequence"/>
</dbReference>
<feature type="compositionally biased region" description="Basic and acidic residues" evidence="1">
    <location>
        <begin position="540"/>
        <end position="550"/>
    </location>
</feature>
<sequence length="711" mass="72163">MVASVVDFLYSSQMTRTQSHCRGFTKSSLDTDLHDMSSESSATATAVSPTATQPATPAPVTQDTTAAAPDAVTPIMIKLESAHSETSILAPEKISMSSTAGLSSDAAETAPEPSLQPVSATSTVSNSPSKPKADALPTSSESLAAVAVPGQQYVVMLQSDPSGKLVGTLPPGFTAASGAVVRPNITLKRGASKTMLATTGPSQSSISKPMMIAKPAAPTPRPVLSGTSQAVKTVTVPSVVTSSGVIPGVTQVFLPAVSSTGPSIAAPSSASGPSPNAMGASAATVKPPVRANTVVKTKPSAAAATVANGATNAASASSVNGAARSVTIKTGVMSNGAGGGIGTGIVKKVASKSATTIIPTKTGMKTAGGHTVTAKVLNKPLTSYDKALQQKRALSESVTKFRKVEKAMLAGRPDQSTPFTYAEIFHHAAVSFSRMASLTTHVSLESQTSIEQRRWTPELINKFVSSINTFATSLKEVGDELKKKHEQQIVTNLKRKAETEMANAKKSATLNTTQEGTGPKTTPNVMNSFLSSVVSAATKTTDKETEEASKHPLSTATTLGHKPAEPVNGTNIKPSPATSTVPTVPAEARAPSVGGAGTPTAEVQSGKPAPESTSYVSSEAATKSTVNVTAPSTSTDGTSSAAEAGVNVPVDTSQAGDADAGNLTEPSVEGGSRSVEPAVPQPSRSTDTIPKEQDIEMPDASAMPIVPVTST</sequence>
<gene>
    <name evidence="2" type="primary">RvY_09595-1</name>
    <name evidence="2" type="synonym">RvY_09595.1</name>
    <name evidence="2" type="ORF">RvY_09595</name>
</gene>
<name>A0A1D1VEF3_RAMVA</name>
<feature type="compositionally biased region" description="Polar residues" evidence="1">
    <location>
        <begin position="611"/>
        <end position="641"/>
    </location>
</feature>
<feature type="region of interest" description="Disordered" evidence="1">
    <location>
        <begin position="99"/>
        <end position="138"/>
    </location>
</feature>
<evidence type="ECO:0000256" key="1">
    <source>
        <dbReference type="SAM" id="MobiDB-lite"/>
    </source>
</evidence>
<organism evidence="2 3">
    <name type="scientific">Ramazzottius varieornatus</name>
    <name type="common">Water bear</name>
    <name type="synonym">Tardigrade</name>
    <dbReference type="NCBI Taxonomy" id="947166"/>
    <lineage>
        <taxon>Eukaryota</taxon>
        <taxon>Metazoa</taxon>
        <taxon>Ecdysozoa</taxon>
        <taxon>Tardigrada</taxon>
        <taxon>Eutardigrada</taxon>
        <taxon>Parachela</taxon>
        <taxon>Hypsibioidea</taxon>
        <taxon>Ramazzottiidae</taxon>
        <taxon>Ramazzottius</taxon>
    </lineage>
</organism>
<dbReference type="EMBL" id="BDGG01000004">
    <property type="protein sequence ID" value="GAU98452.1"/>
    <property type="molecule type" value="Genomic_DNA"/>
</dbReference>
<keyword evidence="3" id="KW-1185">Reference proteome</keyword>
<feature type="compositionally biased region" description="Polar residues" evidence="1">
    <location>
        <begin position="116"/>
        <end position="129"/>
    </location>
</feature>
<accession>A0A1D1VEF3</accession>
<feature type="compositionally biased region" description="Polar residues" evidence="1">
    <location>
        <begin position="506"/>
        <end position="534"/>
    </location>
</feature>
<feature type="region of interest" description="Disordered" evidence="1">
    <location>
        <begin position="32"/>
        <end position="64"/>
    </location>
</feature>
<evidence type="ECO:0000313" key="2">
    <source>
        <dbReference type="EMBL" id="GAU98452.1"/>
    </source>
</evidence>
<feature type="compositionally biased region" description="Low complexity" evidence="1">
    <location>
        <begin position="263"/>
        <end position="283"/>
    </location>
</feature>
<feature type="region of interest" description="Disordered" evidence="1">
    <location>
        <begin position="263"/>
        <end position="284"/>
    </location>
</feature>
<evidence type="ECO:0000313" key="3">
    <source>
        <dbReference type="Proteomes" id="UP000186922"/>
    </source>
</evidence>